<sequence>MTFDRREFLKKMSISIGAASLPGIGFASAFSQNNFAPQQILQIGGNSLVGANTGYSLSSARTYDRMVVTTLTPSDIANQHVAQLNKIGINAMLFGGGWAHKLASTDSDSALMESLPFVNSNFASDKMPESVSNHLIFPSSNRKIGVMGIGFGEQGQRISGTIEKMNQVASRLKNDLGCDEVYCLADDPNPYFQFYTLKDLASASLNINKFFGSDSLKQQSELHVMQNKDKRQVLVAITNPKAEKQSVVSLQKGRFSDFQLI</sequence>
<evidence type="ECO:0000313" key="1">
    <source>
        <dbReference type="EMBL" id="SFB46092.1"/>
    </source>
</evidence>
<proteinExistence type="predicted"/>
<accession>A0A1I1B8J0</accession>
<gene>
    <name evidence="1" type="ORF">SAMN04489723_11183</name>
</gene>
<reference evidence="1 2" key="1">
    <citation type="submission" date="2016-10" db="EMBL/GenBank/DDBJ databases">
        <authorList>
            <person name="de Groot N.N."/>
        </authorList>
    </citation>
    <scope>NUCLEOTIDE SEQUENCE [LARGE SCALE GENOMIC DNA]</scope>
    <source>
        <strain evidence="1 2">DSM 23399</strain>
    </source>
</reference>
<dbReference type="Proteomes" id="UP000198790">
    <property type="component" value="Unassembled WGS sequence"/>
</dbReference>
<dbReference type="STRING" id="237018.SAMN04489723_11183"/>
<dbReference type="AlphaFoldDB" id="A0A1I1B8J0"/>
<dbReference type="EMBL" id="FOKK01000011">
    <property type="protein sequence ID" value="SFB46092.1"/>
    <property type="molecule type" value="Genomic_DNA"/>
</dbReference>
<protein>
    <submittedName>
        <fullName evidence="1">Uncharacterized protein</fullName>
    </submittedName>
</protein>
<organism evidence="1 2">
    <name type="scientific">Algoriphagus aquimarinus</name>
    <dbReference type="NCBI Taxonomy" id="237018"/>
    <lineage>
        <taxon>Bacteria</taxon>
        <taxon>Pseudomonadati</taxon>
        <taxon>Bacteroidota</taxon>
        <taxon>Cytophagia</taxon>
        <taxon>Cytophagales</taxon>
        <taxon>Cyclobacteriaceae</taxon>
        <taxon>Algoriphagus</taxon>
    </lineage>
</organism>
<dbReference type="PROSITE" id="PS51318">
    <property type="entry name" value="TAT"/>
    <property type="match status" value="1"/>
</dbReference>
<keyword evidence="2" id="KW-1185">Reference proteome</keyword>
<name>A0A1I1B8J0_9BACT</name>
<dbReference type="InterPro" id="IPR006311">
    <property type="entry name" value="TAT_signal"/>
</dbReference>
<evidence type="ECO:0000313" key="2">
    <source>
        <dbReference type="Proteomes" id="UP000198790"/>
    </source>
</evidence>